<feature type="chain" id="PRO_5035281112" description="Glucanase" evidence="10">
    <location>
        <begin position="20"/>
        <end position="412"/>
    </location>
</feature>
<keyword evidence="6 9" id="KW-0326">Glycosidase</keyword>
<dbReference type="InterPro" id="IPR019834">
    <property type="entry name" value="Glyco_hydro_8_CS"/>
</dbReference>
<dbReference type="InterPro" id="IPR002037">
    <property type="entry name" value="Glyco_hydro_8"/>
</dbReference>
<evidence type="ECO:0000256" key="4">
    <source>
        <dbReference type="ARBA" id="ARBA00022801"/>
    </source>
</evidence>
<proteinExistence type="inferred from homology"/>
<feature type="signal peptide" evidence="10">
    <location>
        <begin position="1"/>
        <end position="19"/>
    </location>
</feature>
<protein>
    <recommendedName>
        <fullName evidence="9">Glucanase</fullName>
        <ecNumber evidence="9">3.2.1.-</ecNumber>
    </recommendedName>
</protein>
<evidence type="ECO:0000256" key="7">
    <source>
        <dbReference type="ARBA" id="ARBA00023326"/>
    </source>
</evidence>
<name>A0A8J2UAB7_9BACT</name>
<reference evidence="11" key="1">
    <citation type="journal article" date="2014" name="Int. J. Syst. Evol. Microbiol.">
        <title>Complete genome sequence of Corynebacterium casei LMG S-19264T (=DSM 44701T), isolated from a smear-ripened cheese.</title>
        <authorList>
            <consortium name="US DOE Joint Genome Institute (JGI-PGF)"/>
            <person name="Walter F."/>
            <person name="Albersmeier A."/>
            <person name="Kalinowski J."/>
            <person name="Ruckert C."/>
        </authorList>
    </citation>
    <scope>NUCLEOTIDE SEQUENCE</scope>
    <source>
        <strain evidence="11">CGMCC 1.15448</strain>
    </source>
</reference>
<sequence length="412" mass="46570">MAILTMLTGSVPTTSTAFAAPDLPARPFPQHTTYQEGAILPNHISQQGLDDSVRSFYLAWKEHYIRSGCTPGEKYVWFEGTKSSSICVSEGQGYGMMITALMAGSDSTAQETFDALFRFYRSHPGTTSPHLMAWTQSRDCQSLDGSTATDGDMDIAYSLLLADAQWGQHSAIPYRQEALEMIAAIRREEINPRTYTVMESNHETPRSEDFYDMRSSDFMPEHIRAFRRATGDAVWDTVLDNNYRVFHYLQNTYSPDAGLIPDFIKNISLAETITAVPAQPHYLESKYDGLYNFNACRVPWRIAADFLVSGDQRAADFLAPINSWIRSTTKDNPDNISAGYDLSGADLPHRYFEALCFICPFAVSAMASPENQVWLNKLWDYIVDFKLKDFDYYDNSIKMIDMIILSGNYWAP</sequence>
<evidence type="ECO:0000313" key="12">
    <source>
        <dbReference type="Proteomes" id="UP000607559"/>
    </source>
</evidence>
<keyword evidence="12" id="KW-1185">Reference proteome</keyword>
<dbReference type="GO" id="GO:0008810">
    <property type="term" value="F:cellulase activity"/>
    <property type="evidence" value="ECO:0007669"/>
    <property type="project" value="UniProtKB-EC"/>
</dbReference>
<dbReference type="InterPro" id="IPR012341">
    <property type="entry name" value="6hp_glycosidase-like_sf"/>
</dbReference>
<reference evidence="11" key="2">
    <citation type="submission" date="2020-09" db="EMBL/GenBank/DDBJ databases">
        <authorList>
            <person name="Sun Q."/>
            <person name="Zhou Y."/>
        </authorList>
    </citation>
    <scope>NUCLEOTIDE SEQUENCE</scope>
    <source>
        <strain evidence="11">CGMCC 1.15448</strain>
    </source>
</reference>
<dbReference type="AlphaFoldDB" id="A0A8J2UAB7"/>
<dbReference type="PROSITE" id="PS00812">
    <property type="entry name" value="GLYCOSYL_HYDROL_F8"/>
    <property type="match status" value="1"/>
</dbReference>
<evidence type="ECO:0000256" key="1">
    <source>
        <dbReference type="ARBA" id="ARBA00000966"/>
    </source>
</evidence>
<dbReference type="Pfam" id="PF01270">
    <property type="entry name" value="Glyco_hydro_8"/>
    <property type="match status" value="1"/>
</dbReference>
<dbReference type="Gene3D" id="1.50.10.10">
    <property type="match status" value="1"/>
</dbReference>
<feature type="active site" description="Nucleophile" evidence="8">
    <location>
        <position position="150"/>
    </location>
</feature>
<dbReference type="GO" id="GO:0030245">
    <property type="term" value="P:cellulose catabolic process"/>
    <property type="evidence" value="ECO:0007669"/>
    <property type="project" value="UniProtKB-KW"/>
</dbReference>
<evidence type="ECO:0000313" key="11">
    <source>
        <dbReference type="EMBL" id="GGA89269.1"/>
    </source>
</evidence>
<dbReference type="Proteomes" id="UP000607559">
    <property type="component" value="Unassembled WGS sequence"/>
</dbReference>
<keyword evidence="3 10" id="KW-0732">Signal</keyword>
<dbReference type="EMBL" id="BMJC01000001">
    <property type="protein sequence ID" value="GGA89269.1"/>
    <property type="molecule type" value="Genomic_DNA"/>
</dbReference>
<evidence type="ECO:0000256" key="9">
    <source>
        <dbReference type="RuleBase" id="RU361167"/>
    </source>
</evidence>
<accession>A0A8J2UAB7</accession>
<comment type="caution">
    <text evidence="11">The sequence shown here is derived from an EMBL/GenBank/DDBJ whole genome shotgun (WGS) entry which is preliminary data.</text>
</comment>
<evidence type="ECO:0000256" key="3">
    <source>
        <dbReference type="ARBA" id="ARBA00022729"/>
    </source>
</evidence>
<evidence type="ECO:0000256" key="2">
    <source>
        <dbReference type="ARBA" id="ARBA00009209"/>
    </source>
</evidence>
<keyword evidence="7 9" id="KW-0624">Polysaccharide degradation</keyword>
<evidence type="ECO:0000256" key="6">
    <source>
        <dbReference type="ARBA" id="ARBA00023295"/>
    </source>
</evidence>
<evidence type="ECO:0000256" key="5">
    <source>
        <dbReference type="ARBA" id="ARBA00023001"/>
    </source>
</evidence>
<dbReference type="PRINTS" id="PR00735">
    <property type="entry name" value="GLHYDRLASE8"/>
</dbReference>
<keyword evidence="4 9" id="KW-0378">Hydrolase</keyword>
<comment type="similarity">
    <text evidence="2 9">Belongs to the glycosyl hydrolase 8 (cellulase D) family.</text>
</comment>
<keyword evidence="7 9" id="KW-0119">Carbohydrate metabolism</keyword>
<dbReference type="InterPro" id="IPR008928">
    <property type="entry name" value="6-hairpin_glycosidase_sf"/>
</dbReference>
<dbReference type="SUPFAM" id="SSF48208">
    <property type="entry name" value="Six-hairpin glycosidases"/>
    <property type="match status" value="1"/>
</dbReference>
<dbReference type="EC" id="3.2.1.-" evidence="9"/>
<evidence type="ECO:0000256" key="8">
    <source>
        <dbReference type="PROSITE-ProRule" id="PRU10058"/>
    </source>
</evidence>
<evidence type="ECO:0000256" key="10">
    <source>
        <dbReference type="SAM" id="SignalP"/>
    </source>
</evidence>
<gene>
    <name evidence="11" type="ORF">GCM10011511_10600</name>
</gene>
<comment type="catalytic activity">
    <reaction evidence="1">
        <text>Endohydrolysis of (1-&gt;4)-beta-D-glucosidic linkages in cellulose, lichenin and cereal beta-D-glucans.</text>
        <dbReference type="EC" id="3.2.1.4"/>
    </reaction>
</comment>
<organism evidence="11 12">
    <name type="scientific">Puia dinghuensis</name>
    <dbReference type="NCBI Taxonomy" id="1792502"/>
    <lineage>
        <taxon>Bacteria</taxon>
        <taxon>Pseudomonadati</taxon>
        <taxon>Bacteroidota</taxon>
        <taxon>Chitinophagia</taxon>
        <taxon>Chitinophagales</taxon>
        <taxon>Chitinophagaceae</taxon>
        <taxon>Puia</taxon>
    </lineage>
</organism>
<keyword evidence="5" id="KW-0136">Cellulose degradation</keyword>